<dbReference type="InterPro" id="IPR026838">
    <property type="entry name" value="YheC/D"/>
</dbReference>
<proteinExistence type="predicted"/>
<accession>A0A1I2N484</accession>
<dbReference type="Gene3D" id="3.30.470.20">
    <property type="entry name" value="ATP-grasp fold, B domain"/>
    <property type="match status" value="1"/>
</dbReference>
<sequence>MNSIICRLRLVPNAPTKAVILSKFLMNRWGCIHGQSIKIRLGNKTLISRVVGTRGQEPVIYLPPSIVRQLAIPYLGETRASFANRQLRLGPVLAILTTGFTGSPSQPFGSRSSLFRQFILAGMEERPFFYVFTPEMVNWANRTISGWFYRKDESGNWGWVRMTAPFPDVIYERVPNRKSESLPQVQVCRERLTRLGHSRIFNQGFFNKWTVHERLCRHPDTYDLIPETFLSPSIETIRHMIAKYGMVYLKPSGGSLGLGIFRITRDPNGGYYCRFRNGDKNSLYRFRSLEKLIHHAFGNQKSRIHRYLVQQGIRLIKYQGRPVDFRVHLHKDRTGEWQIVGIGAKAAGPGSVTTHVRTGGSLLSAPELLRKVFGPEAPRVEVDIRNAAIRVAKTLERQVNGPLGELGMDIGVDRDLRVWLFEVNSKPGRHIFHHPSLRQAGWRSARYITEYSLKLANFL</sequence>
<organism evidence="1 2">
    <name type="scientific">Planifilum fulgidum</name>
    <dbReference type="NCBI Taxonomy" id="201973"/>
    <lineage>
        <taxon>Bacteria</taxon>
        <taxon>Bacillati</taxon>
        <taxon>Bacillota</taxon>
        <taxon>Bacilli</taxon>
        <taxon>Bacillales</taxon>
        <taxon>Thermoactinomycetaceae</taxon>
        <taxon>Planifilum</taxon>
    </lineage>
</organism>
<dbReference type="STRING" id="201973.SAMN04488025_11140"/>
<dbReference type="Proteomes" id="UP000198661">
    <property type="component" value="Unassembled WGS sequence"/>
</dbReference>
<dbReference type="SUPFAM" id="SSF56059">
    <property type="entry name" value="Glutathione synthetase ATP-binding domain-like"/>
    <property type="match status" value="1"/>
</dbReference>
<dbReference type="Pfam" id="PF14398">
    <property type="entry name" value="ATPgrasp_YheCD"/>
    <property type="match status" value="1"/>
</dbReference>
<name>A0A1I2N484_9BACL</name>
<gene>
    <name evidence="1" type="ORF">SAMN04488025_11140</name>
</gene>
<evidence type="ECO:0000313" key="2">
    <source>
        <dbReference type="Proteomes" id="UP000198661"/>
    </source>
</evidence>
<dbReference type="EMBL" id="FOOK01000011">
    <property type="protein sequence ID" value="SFF98572.1"/>
    <property type="molecule type" value="Genomic_DNA"/>
</dbReference>
<dbReference type="OrthoDB" id="7869153at2"/>
<reference evidence="2" key="1">
    <citation type="submission" date="2016-10" db="EMBL/GenBank/DDBJ databases">
        <authorList>
            <person name="Varghese N."/>
            <person name="Submissions S."/>
        </authorList>
    </citation>
    <scope>NUCLEOTIDE SEQUENCE [LARGE SCALE GENOMIC DNA]</scope>
    <source>
        <strain evidence="2">DSM 44945</strain>
    </source>
</reference>
<dbReference type="RefSeq" id="WP_092037721.1">
    <property type="nucleotide sequence ID" value="NZ_FOOK01000011.1"/>
</dbReference>
<protein>
    <submittedName>
        <fullName evidence="1">YheC/D like ATP-grasp</fullName>
    </submittedName>
</protein>
<dbReference type="AlphaFoldDB" id="A0A1I2N484"/>
<evidence type="ECO:0000313" key="1">
    <source>
        <dbReference type="EMBL" id="SFF98572.1"/>
    </source>
</evidence>
<keyword evidence="2" id="KW-1185">Reference proteome</keyword>